<feature type="chain" id="PRO_5003926040" description="Outer membrane protein beta-barrel domain-containing protein" evidence="2">
    <location>
        <begin position="23"/>
        <end position="214"/>
    </location>
</feature>
<accession>K9DF87</accession>
<dbReference type="EMBL" id="AGZI01000035">
    <property type="protein sequence ID" value="EKU81906.1"/>
    <property type="molecule type" value="Genomic_DNA"/>
</dbReference>
<evidence type="ECO:0000313" key="3">
    <source>
        <dbReference type="EMBL" id="EKU81906.1"/>
    </source>
</evidence>
<comment type="caution">
    <text evidence="3">The sequence shown here is derived from an EMBL/GenBank/DDBJ whole genome shotgun (WGS) entry which is preliminary data.</text>
</comment>
<keyword evidence="4" id="KW-1185">Reference proteome</keyword>
<comment type="subcellular location">
    <subcellularLocation>
        <location evidence="1">Cell outer membrane</location>
    </subcellularLocation>
</comment>
<dbReference type="AlphaFoldDB" id="K9DF87"/>
<dbReference type="Proteomes" id="UP000009874">
    <property type="component" value="Unassembled WGS sequence"/>
</dbReference>
<protein>
    <recommendedName>
        <fullName evidence="5">Outer membrane protein beta-barrel domain-containing protein</fullName>
    </recommendedName>
</protein>
<dbReference type="RefSeq" id="WP_005667450.1">
    <property type="nucleotide sequence ID" value="NZ_JH992923.1"/>
</dbReference>
<dbReference type="HOGENOM" id="CLU_1287589_0_0_4"/>
<dbReference type="GO" id="GO:0009279">
    <property type="term" value="C:cell outer membrane"/>
    <property type="evidence" value="ECO:0007669"/>
    <property type="project" value="UniProtKB-SubCell"/>
</dbReference>
<evidence type="ECO:0000256" key="2">
    <source>
        <dbReference type="SAM" id="SignalP"/>
    </source>
</evidence>
<proteinExistence type="predicted"/>
<dbReference type="STRING" id="47229.LO55_3549"/>
<dbReference type="PATRIC" id="fig|883126.3.peg.2884"/>
<dbReference type="OrthoDB" id="8751381at2"/>
<reference evidence="3 4" key="1">
    <citation type="submission" date="2012-09" db="EMBL/GenBank/DDBJ databases">
        <title>The Genome Sequence of Massilia timonae CCUG 45783.</title>
        <authorList>
            <consortium name="The Broad Institute Genome Sequencing Platform"/>
            <person name="Earl A."/>
            <person name="Ward D."/>
            <person name="Feldgarden M."/>
            <person name="Gevers D."/>
            <person name="Huys G."/>
            <person name="Walker B."/>
            <person name="Young S.K."/>
            <person name="Zeng Q."/>
            <person name="Gargeya S."/>
            <person name="Fitzgerald M."/>
            <person name="Haas B."/>
            <person name="Abouelleil A."/>
            <person name="Alvarado L."/>
            <person name="Arachchi H.M."/>
            <person name="Berlin A.M."/>
            <person name="Chapman S.B."/>
            <person name="Goldberg J."/>
            <person name="Griggs A."/>
            <person name="Gujja S."/>
            <person name="Hansen M."/>
            <person name="Howarth C."/>
            <person name="Imamovic A."/>
            <person name="Larimer J."/>
            <person name="McCowen C."/>
            <person name="Montmayeur A."/>
            <person name="Murphy C."/>
            <person name="Neiman D."/>
            <person name="Pearson M."/>
            <person name="Priest M."/>
            <person name="Roberts A."/>
            <person name="Saif S."/>
            <person name="Shea T."/>
            <person name="Sisk P."/>
            <person name="Sykes S."/>
            <person name="Wortman J."/>
            <person name="Nusbaum C."/>
            <person name="Birren B."/>
        </authorList>
    </citation>
    <scope>NUCLEOTIDE SEQUENCE [LARGE SCALE GENOMIC DNA]</scope>
    <source>
        <strain evidence="3 4">CCUG 45783</strain>
    </source>
</reference>
<dbReference type="SUPFAM" id="SSF56925">
    <property type="entry name" value="OMPA-like"/>
    <property type="match status" value="1"/>
</dbReference>
<evidence type="ECO:0008006" key="5">
    <source>
        <dbReference type="Google" id="ProtNLM"/>
    </source>
</evidence>
<keyword evidence="2" id="KW-0732">Signal</keyword>
<evidence type="ECO:0000256" key="1">
    <source>
        <dbReference type="ARBA" id="ARBA00004442"/>
    </source>
</evidence>
<dbReference type="InterPro" id="IPR011250">
    <property type="entry name" value="OMP/PagP_B-barrel"/>
</dbReference>
<organism evidence="3 4">
    <name type="scientific">Massilia timonae CCUG 45783</name>
    <dbReference type="NCBI Taxonomy" id="883126"/>
    <lineage>
        <taxon>Bacteria</taxon>
        <taxon>Pseudomonadati</taxon>
        <taxon>Pseudomonadota</taxon>
        <taxon>Betaproteobacteria</taxon>
        <taxon>Burkholderiales</taxon>
        <taxon>Oxalobacteraceae</taxon>
        <taxon>Telluria group</taxon>
        <taxon>Massilia</taxon>
    </lineage>
</organism>
<feature type="signal peptide" evidence="2">
    <location>
        <begin position="1"/>
        <end position="22"/>
    </location>
</feature>
<evidence type="ECO:0000313" key="4">
    <source>
        <dbReference type="Proteomes" id="UP000009874"/>
    </source>
</evidence>
<gene>
    <name evidence="3" type="ORF">HMPREF9710_02860</name>
</gene>
<name>K9DF87_9BURK</name>
<dbReference type="Gene3D" id="2.40.160.20">
    <property type="match status" value="1"/>
</dbReference>
<sequence length="214" mass="22835">MKQPALILAAAVAAVAGAPARAQLVEQAAAPVALADTRPRSVFSAPRDPRSQTFPRVYGGNLNVNPNDRLFAGLFKTDPRLLMGVATTPGLAFEAGYVNLLDQGFRPLNERDPEDTTGAIGLRGFNLHAAVKVTQPLGERLSAYGKLGVAHSQNRRGVRRGVDTGLYTGVGAQYKVNERVTLDGSFENHGHAAERFENATNSSSRVRANLNVGF</sequence>